<feature type="transmembrane region" description="Helical" evidence="7">
    <location>
        <begin position="44"/>
        <end position="66"/>
    </location>
</feature>
<evidence type="ECO:0000256" key="2">
    <source>
        <dbReference type="ARBA" id="ARBA00005241"/>
    </source>
</evidence>
<evidence type="ECO:0000256" key="7">
    <source>
        <dbReference type="SAM" id="Phobius"/>
    </source>
</evidence>
<dbReference type="SUPFAM" id="SSF103473">
    <property type="entry name" value="MFS general substrate transporter"/>
    <property type="match status" value="1"/>
</dbReference>
<dbReference type="FunCoup" id="A0A3P8W5K8">
    <property type="interactions" value="282"/>
</dbReference>
<dbReference type="RefSeq" id="XP_008328978.1">
    <property type="nucleotide sequence ID" value="XM_008330756.3"/>
</dbReference>
<keyword evidence="10" id="KW-1185">Reference proteome</keyword>
<dbReference type="GeneID" id="103393696"/>
<feature type="transmembrane region" description="Helical" evidence="7">
    <location>
        <begin position="78"/>
        <end position="97"/>
    </location>
</feature>
<dbReference type="GO" id="GO:0016020">
    <property type="term" value="C:membrane"/>
    <property type="evidence" value="ECO:0007669"/>
    <property type="project" value="UniProtKB-SubCell"/>
</dbReference>
<dbReference type="RefSeq" id="XP_024920223.1">
    <property type="nucleotide sequence ID" value="XM_025064455.1"/>
</dbReference>
<dbReference type="RefSeq" id="XP_008328979.1">
    <property type="nucleotide sequence ID" value="XM_008330757.3"/>
</dbReference>
<feature type="transmembrane region" description="Helical" evidence="7">
    <location>
        <begin position="283"/>
        <end position="305"/>
    </location>
</feature>
<dbReference type="GeneTree" id="ENSGT00530000063599"/>
<dbReference type="PANTHER" id="PTHR16172:SF41">
    <property type="entry name" value="MAJOR FACILITATOR SUPERFAMILY DOMAIN-CONTAINING PROTEIN 6-LIKE"/>
    <property type="match status" value="1"/>
</dbReference>
<reference evidence="9" key="2">
    <citation type="submission" date="2025-08" db="UniProtKB">
        <authorList>
            <consortium name="Ensembl"/>
        </authorList>
    </citation>
    <scope>IDENTIFICATION</scope>
</reference>
<evidence type="ECO:0000313" key="9">
    <source>
        <dbReference type="Ensembl" id="ENSCSEP00000022838.1"/>
    </source>
</evidence>
<feature type="compositionally biased region" description="Basic and acidic residues" evidence="6">
    <location>
        <begin position="207"/>
        <end position="216"/>
    </location>
</feature>
<evidence type="ECO:0000256" key="6">
    <source>
        <dbReference type="SAM" id="MobiDB-lite"/>
    </source>
</evidence>
<evidence type="ECO:0000256" key="5">
    <source>
        <dbReference type="ARBA" id="ARBA00023136"/>
    </source>
</evidence>
<dbReference type="InterPro" id="IPR051717">
    <property type="entry name" value="MFS_MFSD6"/>
</dbReference>
<dbReference type="Ensembl" id="ENSCSET00000023133.1">
    <property type="protein sequence ID" value="ENSCSEP00000022838.1"/>
    <property type="gene ID" value="ENSCSEG00000014552.1"/>
</dbReference>
<protein>
    <submittedName>
        <fullName evidence="9">Major facilitator superfamily domain containing 6-like</fullName>
    </submittedName>
</protein>
<feature type="transmembrane region" description="Helical" evidence="7">
    <location>
        <begin position="240"/>
        <end position="262"/>
    </location>
</feature>
<dbReference type="OMA" id="EGLQWTF"/>
<comment type="subcellular location">
    <subcellularLocation>
        <location evidence="1">Membrane</location>
        <topology evidence="1">Multi-pass membrane protein</topology>
    </subcellularLocation>
</comment>
<feature type="transmembrane region" description="Helical" evidence="7">
    <location>
        <begin position="428"/>
        <end position="446"/>
    </location>
</feature>
<keyword evidence="3 7" id="KW-0812">Transmembrane</keyword>
<dbReference type="Proteomes" id="UP000265120">
    <property type="component" value="Chromosome 17"/>
</dbReference>
<reference evidence="9" key="3">
    <citation type="submission" date="2025-09" db="UniProtKB">
        <authorList>
            <consortium name="Ensembl"/>
        </authorList>
    </citation>
    <scope>IDENTIFICATION</scope>
</reference>
<proteinExistence type="inferred from homology"/>
<evidence type="ECO:0000256" key="4">
    <source>
        <dbReference type="ARBA" id="ARBA00022989"/>
    </source>
</evidence>
<feature type="compositionally biased region" description="Polar residues" evidence="6">
    <location>
        <begin position="155"/>
        <end position="176"/>
    </location>
</feature>
<dbReference type="AlphaFoldDB" id="A0A3P8W5K8"/>
<dbReference type="PANTHER" id="PTHR16172">
    <property type="entry name" value="MAJOR FACILITATOR SUPERFAMILY DOMAIN-CONTAINING PROTEIN 6-LIKE"/>
    <property type="match status" value="1"/>
</dbReference>
<sequence length="590" mass="64098">MSRTRQIDIQRALALAGLFTFLCSCAKGCLLPFLTLYFRQLGLSPAMTGMVMGASHLVSLVWSPLASLLSKHYNKRRVVIGGSLVCSAAVVLVLLLFPPSGENMHFSSCSLSNHSSRPTGGPGDKLLITSKEPETSLSSPGVTVATETTAEEKSSLGNTSTSPHTRTGSAEVNETSRPAAEPSTSSSAGSHNTSSESPAAVARRKRSYLETRQQEDRTPEEVRRFEFLGYLKVMDPQHQLFFLILITVVAWESVWAPLEWTADDGLYDYLDFADASDRYSSTTLWSLLGTAFGAAGVGLLVSQLNCTLPGETPRSAVHFYCYCSVAVLAAPAAVYLPLYLNKKRERANGLLKAMQLVRGSPRALLCAVTTLMVGAAVAAVENFLLWQMQDHGATELHMGLAVAVALFSQTTFPLVADRVSRLLSSGRVLAGGAAVLSLQCLYYSVLWGPWSALPAQTVTCFSSGALWWAVDVQCEDVATPEAQRHVRRVYSALTLHLGGGLGSVAAGFVAERFGVAWMFRGVAVALTVWCVCLLLLQWKTPRQRRINYSRLLVANVSEASDSESEQERDWLDKAMQEPRGKNHCGRKLNY</sequence>
<dbReference type="InterPro" id="IPR036259">
    <property type="entry name" value="MFS_trans_sf"/>
</dbReference>
<feature type="domain" description="Major facilitator superfamily associated" evidence="8">
    <location>
        <begin position="19"/>
        <end position="520"/>
    </location>
</feature>
<evidence type="ECO:0000256" key="1">
    <source>
        <dbReference type="ARBA" id="ARBA00004141"/>
    </source>
</evidence>
<feature type="transmembrane region" description="Helical" evidence="7">
    <location>
        <begin position="516"/>
        <end position="536"/>
    </location>
</feature>
<keyword evidence="4 7" id="KW-1133">Transmembrane helix</keyword>
<comment type="similarity">
    <text evidence="2">Belongs to the major facilitator superfamily. MFSD6 family.</text>
</comment>
<dbReference type="Pfam" id="PF12832">
    <property type="entry name" value="MFS_1_like"/>
    <property type="match status" value="1"/>
</dbReference>
<evidence type="ECO:0000313" key="10">
    <source>
        <dbReference type="Proteomes" id="UP000265120"/>
    </source>
</evidence>
<evidence type="ECO:0000256" key="3">
    <source>
        <dbReference type="ARBA" id="ARBA00022692"/>
    </source>
</evidence>
<dbReference type="Gene3D" id="1.20.1250.20">
    <property type="entry name" value="MFS general substrate transporter like domains"/>
    <property type="match status" value="2"/>
</dbReference>
<dbReference type="InterPro" id="IPR024989">
    <property type="entry name" value="MFS_assoc_dom"/>
</dbReference>
<dbReference type="OrthoDB" id="515887at2759"/>
<reference evidence="9 10" key="1">
    <citation type="journal article" date="2014" name="Nat. Genet.">
        <title>Whole-genome sequence of a flatfish provides insights into ZW sex chromosome evolution and adaptation to a benthic lifestyle.</title>
        <authorList>
            <person name="Chen S."/>
            <person name="Zhang G."/>
            <person name="Shao C."/>
            <person name="Huang Q."/>
            <person name="Liu G."/>
            <person name="Zhang P."/>
            <person name="Song W."/>
            <person name="An N."/>
            <person name="Chalopin D."/>
            <person name="Volff J.N."/>
            <person name="Hong Y."/>
            <person name="Li Q."/>
            <person name="Sha Z."/>
            <person name="Zhou H."/>
            <person name="Xie M."/>
            <person name="Yu Q."/>
            <person name="Liu Y."/>
            <person name="Xiang H."/>
            <person name="Wang N."/>
            <person name="Wu K."/>
            <person name="Yang C."/>
            <person name="Zhou Q."/>
            <person name="Liao X."/>
            <person name="Yang L."/>
            <person name="Hu Q."/>
            <person name="Zhang J."/>
            <person name="Meng L."/>
            <person name="Jin L."/>
            <person name="Tian Y."/>
            <person name="Lian J."/>
            <person name="Yang J."/>
            <person name="Miao G."/>
            <person name="Liu S."/>
            <person name="Liang Z."/>
            <person name="Yan F."/>
            <person name="Li Y."/>
            <person name="Sun B."/>
            <person name="Zhang H."/>
            <person name="Zhang J."/>
            <person name="Zhu Y."/>
            <person name="Du M."/>
            <person name="Zhao Y."/>
            <person name="Schartl M."/>
            <person name="Tang Q."/>
            <person name="Wang J."/>
        </authorList>
    </citation>
    <scope>NUCLEOTIDE SEQUENCE</scope>
</reference>
<dbReference type="InParanoid" id="A0A3P8W5K8"/>
<dbReference type="CTD" id="162387"/>
<feature type="region of interest" description="Disordered" evidence="6">
    <location>
        <begin position="109"/>
        <end position="216"/>
    </location>
</feature>
<dbReference type="KEGG" id="csem:103393696"/>
<dbReference type="PROSITE" id="PS51257">
    <property type="entry name" value="PROKAR_LIPOPROTEIN"/>
    <property type="match status" value="1"/>
</dbReference>
<feature type="compositionally biased region" description="Low complexity" evidence="6">
    <location>
        <begin position="183"/>
        <end position="197"/>
    </location>
</feature>
<name>A0A3P8W5K8_CYNSE</name>
<feature type="transmembrane region" description="Helical" evidence="7">
    <location>
        <begin position="317"/>
        <end position="340"/>
    </location>
</feature>
<keyword evidence="5 7" id="KW-0472">Membrane</keyword>
<evidence type="ECO:0000259" key="8">
    <source>
        <dbReference type="Pfam" id="PF12832"/>
    </source>
</evidence>
<dbReference type="STRING" id="244447.ENSCSEP00000022838"/>
<feature type="transmembrane region" description="Helical" evidence="7">
    <location>
        <begin position="396"/>
        <end position="416"/>
    </location>
</feature>
<feature type="transmembrane region" description="Helical" evidence="7">
    <location>
        <begin position="361"/>
        <end position="384"/>
    </location>
</feature>
<organism evidence="9 10">
    <name type="scientific">Cynoglossus semilaevis</name>
    <name type="common">Tongue sole</name>
    <dbReference type="NCBI Taxonomy" id="244447"/>
    <lineage>
        <taxon>Eukaryota</taxon>
        <taxon>Metazoa</taxon>
        <taxon>Chordata</taxon>
        <taxon>Craniata</taxon>
        <taxon>Vertebrata</taxon>
        <taxon>Euteleostomi</taxon>
        <taxon>Actinopterygii</taxon>
        <taxon>Neopterygii</taxon>
        <taxon>Teleostei</taxon>
        <taxon>Neoteleostei</taxon>
        <taxon>Acanthomorphata</taxon>
        <taxon>Carangaria</taxon>
        <taxon>Pleuronectiformes</taxon>
        <taxon>Pleuronectoidei</taxon>
        <taxon>Cynoglossidae</taxon>
        <taxon>Cynoglossinae</taxon>
        <taxon>Cynoglossus</taxon>
    </lineage>
</organism>
<accession>A0A3P8W5K8</accession>